<evidence type="ECO:0000256" key="5">
    <source>
        <dbReference type="ARBA" id="ARBA00022692"/>
    </source>
</evidence>
<feature type="transmembrane region" description="Helical" evidence="8">
    <location>
        <begin position="40"/>
        <end position="58"/>
    </location>
</feature>
<evidence type="ECO:0000313" key="10">
    <source>
        <dbReference type="Proteomes" id="UP000095200"/>
    </source>
</evidence>
<dbReference type="STRING" id="1592317.DPF_1221"/>
<comment type="caution">
    <text evidence="9">The sequence shown here is derived from an EMBL/GenBank/DDBJ whole genome shotgun (WGS) entry which is preliminary data.</text>
</comment>
<dbReference type="AlphaFoldDB" id="A0A194AHE7"/>
<dbReference type="InterPro" id="IPR002781">
    <property type="entry name" value="TM_pro_TauE-like"/>
</dbReference>
<evidence type="ECO:0000256" key="1">
    <source>
        <dbReference type="ARBA" id="ARBA00004651"/>
    </source>
</evidence>
<dbReference type="EMBL" id="BDFE01000015">
    <property type="protein sequence ID" value="GAU08511.1"/>
    <property type="molecule type" value="Genomic_DNA"/>
</dbReference>
<feature type="transmembrane region" description="Helical" evidence="8">
    <location>
        <begin position="223"/>
        <end position="240"/>
    </location>
</feature>
<dbReference type="Pfam" id="PF01925">
    <property type="entry name" value="TauE"/>
    <property type="match status" value="1"/>
</dbReference>
<evidence type="ECO:0000256" key="2">
    <source>
        <dbReference type="ARBA" id="ARBA00009142"/>
    </source>
</evidence>
<keyword evidence="10" id="KW-1185">Reference proteome</keyword>
<keyword evidence="5 8" id="KW-0812">Transmembrane</keyword>
<reference evidence="10" key="1">
    <citation type="submission" date="2016-06" db="EMBL/GenBank/DDBJ databases">
        <title>Draft genome sequence of Desulfoplanes formicivorans strain Pf12B.</title>
        <authorList>
            <person name="Watanabe M."/>
            <person name="Kojima H."/>
            <person name="Fukui M."/>
        </authorList>
    </citation>
    <scope>NUCLEOTIDE SEQUENCE [LARGE SCALE GENOMIC DNA]</scope>
    <source>
        <strain evidence="10">Pf12B</strain>
    </source>
</reference>
<dbReference type="RefSeq" id="WP_069858096.1">
    <property type="nucleotide sequence ID" value="NZ_BDFE01000015.1"/>
</dbReference>
<evidence type="ECO:0000256" key="3">
    <source>
        <dbReference type="ARBA" id="ARBA00022448"/>
    </source>
</evidence>
<feature type="transmembrane region" description="Helical" evidence="8">
    <location>
        <begin position="70"/>
        <end position="91"/>
    </location>
</feature>
<accession>A0A194AHE7</accession>
<evidence type="ECO:0000256" key="8">
    <source>
        <dbReference type="RuleBase" id="RU363041"/>
    </source>
</evidence>
<keyword evidence="7 8" id="KW-0472">Membrane</keyword>
<dbReference type="PANTHER" id="PTHR30269:SF37">
    <property type="entry name" value="MEMBRANE TRANSPORTER PROTEIN"/>
    <property type="match status" value="1"/>
</dbReference>
<name>A0A194AHE7_9BACT</name>
<dbReference type="InterPro" id="IPR052017">
    <property type="entry name" value="TSUP"/>
</dbReference>
<evidence type="ECO:0000256" key="7">
    <source>
        <dbReference type="ARBA" id="ARBA00023136"/>
    </source>
</evidence>
<organism evidence="9 10">
    <name type="scientific">Desulfoplanes formicivorans</name>
    <dbReference type="NCBI Taxonomy" id="1592317"/>
    <lineage>
        <taxon>Bacteria</taxon>
        <taxon>Pseudomonadati</taxon>
        <taxon>Thermodesulfobacteriota</taxon>
        <taxon>Desulfovibrionia</taxon>
        <taxon>Desulfovibrionales</taxon>
        <taxon>Desulfoplanaceae</taxon>
        <taxon>Desulfoplanes</taxon>
    </lineage>
</organism>
<evidence type="ECO:0000256" key="6">
    <source>
        <dbReference type="ARBA" id="ARBA00022989"/>
    </source>
</evidence>
<dbReference type="OrthoDB" id="7843147at2"/>
<keyword evidence="3" id="KW-0813">Transport</keyword>
<dbReference type="PANTHER" id="PTHR30269">
    <property type="entry name" value="TRANSMEMBRANE PROTEIN YFCA"/>
    <property type="match status" value="1"/>
</dbReference>
<dbReference type="GO" id="GO:0005886">
    <property type="term" value="C:plasma membrane"/>
    <property type="evidence" value="ECO:0007669"/>
    <property type="project" value="UniProtKB-SubCell"/>
</dbReference>
<sequence length="245" mass="26417">MGLFVFCAAWFIAGFVNHVVGLGAAMVAMPIAVHFMPLNLAVPSSTLIVLVLNMQLAWTYRQSIRWEHLLYVLMGGMVGAIGGIALVTSFHDESLERLMGMFLIAYAVYSLFFEKKEPQGVYPVWGIPTGICSTFLGTAFGFNGPPLAIFATLSGWSADEAKGFLGASFIITCSAIITGQTLAGLQTGQTLLNFALACPASLVGGLMGIRFSRRFFRTSNRKLLLGVLLFAGISLVMPLSKELFQ</sequence>
<dbReference type="Proteomes" id="UP000095200">
    <property type="component" value="Unassembled WGS sequence"/>
</dbReference>
<protein>
    <recommendedName>
        <fullName evidence="8">Probable membrane transporter protein</fullName>
    </recommendedName>
</protein>
<feature type="transmembrane region" description="Helical" evidence="8">
    <location>
        <begin position="97"/>
        <end position="113"/>
    </location>
</feature>
<feature type="transmembrane region" description="Helical" evidence="8">
    <location>
        <begin position="191"/>
        <end position="211"/>
    </location>
</feature>
<proteinExistence type="inferred from homology"/>
<comment type="subcellular location">
    <subcellularLocation>
        <location evidence="1 8">Cell membrane</location>
        <topology evidence="1 8">Multi-pass membrane protein</topology>
    </subcellularLocation>
</comment>
<comment type="similarity">
    <text evidence="2 8">Belongs to the 4-toluene sulfonate uptake permease (TSUP) (TC 2.A.102) family.</text>
</comment>
<keyword evidence="4 8" id="KW-1003">Cell membrane</keyword>
<evidence type="ECO:0000313" key="9">
    <source>
        <dbReference type="EMBL" id="GAU08511.1"/>
    </source>
</evidence>
<gene>
    <name evidence="9" type="ORF">DPF_1221</name>
</gene>
<evidence type="ECO:0000256" key="4">
    <source>
        <dbReference type="ARBA" id="ARBA00022475"/>
    </source>
</evidence>
<keyword evidence="6 8" id="KW-1133">Transmembrane helix</keyword>